<dbReference type="Gene3D" id="1.10.10.10">
    <property type="entry name" value="Winged helix-like DNA-binding domain superfamily/Winged helix DNA-binding domain"/>
    <property type="match status" value="1"/>
</dbReference>
<dbReference type="Proteomes" id="UP001178662">
    <property type="component" value="Chromosome"/>
</dbReference>
<feature type="domain" description="Transcription regulator PadR C-terminal" evidence="2">
    <location>
        <begin position="91"/>
        <end position="179"/>
    </location>
</feature>
<protein>
    <submittedName>
        <fullName evidence="3">PadR family transcriptional regulator</fullName>
    </submittedName>
</protein>
<dbReference type="Pfam" id="PF03551">
    <property type="entry name" value="PadR"/>
    <property type="match status" value="1"/>
</dbReference>
<accession>A0AA95EW46</accession>
<evidence type="ECO:0000259" key="1">
    <source>
        <dbReference type="Pfam" id="PF03551"/>
    </source>
</evidence>
<dbReference type="PANTHER" id="PTHR43252:SF2">
    <property type="entry name" value="TRANSCRIPTION REGULATOR, PADR-LIKE FAMILY"/>
    <property type="match status" value="1"/>
</dbReference>
<dbReference type="InterPro" id="IPR036388">
    <property type="entry name" value="WH-like_DNA-bd_sf"/>
</dbReference>
<sequence>MQDKIILGLLLDGDKSSYDIKKNMEMSTGFFYNSSQGSIQPALKKLLQNGHVTFSEEHQGARVKKVYAITKEGEKEFIEWADEAISLEKPRDPALVKMFFSNYVELDRKLEMIEEYLHEIKIVIATMKTMEQISLEQIKNSKQALDNEKIKSRLATLQFGMDYYIFLNEWYEKYLRQLKNDN</sequence>
<dbReference type="Pfam" id="PF10400">
    <property type="entry name" value="Vir_act_alpha_C"/>
    <property type="match status" value="1"/>
</dbReference>
<evidence type="ECO:0000313" key="4">
    <source>
        <dbReference type="Proteomes" id="UP001178662"/>
    </source>
</evidence>
<reference evidence="3" key="1">
    <citation type="submission" date="2023-03" db="EMBL/GenBank/DDBJ databases">
        <title>Andean soil-derived lignocellulolytic bacterial consortium as a source of novel taxa and putative plastic-active enzymes.</title>
        <authorList>
            <person name="Diaz-Garcia L."/>
            <person name="Chuvochina M."/>
            <person name="Feuerriegel G."/>
            <person name="Bunk B."/>
            <person name="Sproer C."/>
            <person name="Streit W.R."/>
            <person name="Rodriguez L.M."/>
            <person name="Overmann J."/>
            <person name="Jimenez D.J."/>
        </authorList>
    </citation>
    <scope>NUCLEOTIDE SEQUENCE</scope>
    <source>
        <strain evidence="3">MAG 2441</strain>
    </source>
</reference>
<organism evidence="3 4">
    <name type="scientific">Candidatus Cohnella colombiensis</name>
    <dbReference type="NCBI Taxonomy" id="3121368"/>
    <lineage>
        <taxon>Bacteria</taxon>
        <taxon>Bacillati</taxon>
        <taxon>Bacillota</taxon>
        <taxon>Bacilli</taxon>
        <taxon>Bacillales</taxon>
        <taxon>Paenibacillaceae</taxon>
        <taxon>Cohnella</taxon>
    </lineage>
</organism>
<dbReference type="SUPFAM" id="SSF46785">
    <property type="entry name" value="Winged helix' DNA-binding domain"/>
    <property type="match status" value="1"/>
</dbReference>
<evidence type="ECO:0000313" key="3">
    <source>
        <dbReference type="EMBL" id="WEK54570.1"/>
    </source>
</evidence>
<dbReference type="PANTHER" id="PTHR43252">
    <property type="entry name" value="TRANSCRIPTIONAL REGULATOR YQJI"/>
    <property type="match status" value="1"/>
</dbReference>
<feature type="domain" description="Transcription regulator PadR N-terminal" evidence="1">
    <location>
        <begin position="6"/>
        <end position="77"/>
    </location>
</feature>
<dbReference type="InterPro" id="IPR036390">
    <property type="entry name" value="WH_DNA-bd_sf"/>
</dbReference>
<gene>
    <name evidence="3" type="ORF">P0Y55_00370</name>
</gene>
<name>A0AA95EW46_9BACL</name>
<proteinExistence type="predicted"/>
<dbReference type="InterPro" id="IPR005149">
    <property type="entry name" value="Tscrpt_reg_PadR_N"/>
</dbReference>
<dbReference type="EMBL" id="CP119317">
    <property type="protein sequence ID" value="WEK54570.1"/>
    <property type="molecule type" value="Genomic_DNA"/>
</dbReference>
<dbReference type="InterPro" id="IPR018309">
    <property type="entry name" value="Tscrpt_reg_PadR_C"/>
</dbReference>
<dbReference type="Gene3D" id="6.10.140.190">
    <property type="match status" value="1"/>
</dbReference>
<keyword evidence="4" id="KW-1185">Reference proteome</keyword>
<evidence type="ECO:0000259" key="2">
    <source>
        <dbReference type="Pfam" id="PF10400"/>
    </source>
</evidence>
<dbReference type="AlphaFoldDB" id="A0AA95EW46"/>